<feature type="chain" id="PRO_5042067176" evidence="2">
    <location>
        <begin position="40"/>
        <end position="339"/>
    </location>
</feature>
<organism evidence="4 6">
    <name type="scientific">Cupriavidus campinensis</name>
    <dbReference type="NCBI Taxonomy" id="151783"/>
    <lineage>
        <taxon>Bacteria</taxon>
        <taxon>Pseudomonadati</taxon>
        <taxon>Pseudomonadota</taxon>
        <taxon>Betaproteobacteria</taxon>
        <taxon>Burkholderiales</taxon>
        <taxon>Burkholderiaceae</taxon>
        <taxon>Cupriavidus</taxon>
    </lineage>
</organism>
<proteinExistence type="inferred from homology"/>
<feature type="signal peptide" evidence="2">
    <location>
        <begin position="1"/>
        <end position="39"/>
    </location>
</feature>
<dbReference type="RefSeq" id="WP_144196988.1">
    <property type="nucleotide sequence ID" value="NZ_CP097331.1"/>
</dbReference>
<comment type="similarity">
    <text evidence="1">Belongs to the UPF0065 (bug) family.</text>
</comment>
<dbReference type="InterPro" id="IPR005064">
    <property type="entry name" value="BUG"/>
</dbReference>
<dbReference type="PANTHER" id="PTHR42928:SF5">
    <property type="entry name" value="BLR1237 PROTEIN"/>
    <property type="match status" value="1"/>
</dbReference>
<dbReference type="EMBL" id="VCIZ01000003">
    <property type="protein sequence ID" value="TSP13422.1"/>
    <property type="molecule type" value="Genomic_DNA"/>
</dbReference>
<evidence type="ECO:0000313" key="4">
    <source>
        <dbReference type="EMBL" id="URF07780.1"/>
    </source>
</evidence>
<reference evidence="4" key="2">
    <citation type="journal article" date="2022" name="Microbiol. Resour. Announc.">
        <title>Genome Sequence of Cupriavidus campinensis Strain G5, a Member of a Bacterial Consortium Capable of Polyethylene Degradation.</title>
        <authorList>
            <person name="Schneider B."/>
            <person name="Pfeiffer F."/>
            <person name="Dyall-Smith M."/>
            <person name="Kunte H.J."/>
        </authorList>
    </citation>
    <scope>NUCLEOTIDE SEQUENCE</scope>
    <source>
        <strain evidence="4">G5</strain>
    </source>
</reference>
<reference evidence="4" key="3">
    <citation type="submission" date="2022-05" db="EMBL/GenBank/DDBJ databases">
        <authorList>
            <person name="Kunte H.-J."/>
        </authorList>
    </citation>
    <scope>NUCLEOTIDE SEQUENCE</scope>
    <source>
        <strain evidence="4">G5</strain>
    </source>
</reference>
<reference evidence="3 5" key="1">
    <citation type="submission" date="2019-05" db="EMBL/GenBank/DDBJ databases">
        <title>Whole genome sequence analysis of Cupriavidus campinensis S14E4C strain.</title>
        <authorList>
            <person name="Abbaszade G."/>
            <person name="Szabo A."/>
            <person name="Toumi M."/>
            <person name="Toth E."/>
        </authorList>
    </citation>
    <scope>NUCLEOTIDE SEQUENCE [LARGE SCALE GENOMIC DNA]</scope>
    <source>
        <strain evidence="3 5">S14E4C</strain>
    </source>
</reference>
<dbReference type="SUPFAM" id="SSF53850">
    <property type="entry name" value="Periplasmic binding protein-like II"/>
    <property type="match status" value="1"/>
</dbReference>
<dbReference type="InterPro" id="IPR042100">
    <property type="entry name" value="Bug_dom1"/>
</dbReference>
<accession>A0AAE9I9P4</accession>
<dbReference type="PIRSF" id="PIRSF017082">
    <property type="entry name" value="YflP"/>
    <property type="match status" value="1"/>
</dbReference>
<name>A0AAE9I9P4_9BURK</name>
<gene>
    <name evidence="3" type="ORF">FGG12_07190</name>
    <name evidence="4" type="ORF">M5D45_21675</name>
</gene>
<dbReference type="EMBL" id="CP097331">
    <property type="protein sequence ID" value="URF07780.1"/>
    <property type="molecule type" value="Genomic_DNA"/>
</dbReference>
<sequence length="339" mass="35125">MRGSARRRVSQGARRPFLINSLATLLAATLGLAVSAPQAAEAYPDKPIRLVVPYAAGGAVDIVARAVGQKMGQVLKQPIIVDNRPGASTNIGLDIVAKSPADGYTIMMASNSLATNSALFAKLSFNPATDFAPVARVGEASLVVVVPAKSKIDSLKTLVAQAKAQPGKLAYASAGNGSSGHLAGEMLKDTAGIDVLHVPYKGGAPAITDLLGERITFMPINPLEVITHIHAGTLRPLAVASAKRSALLPDVPTSREEGLPNFTASVWWGLVAPAKTPPAIIKQLNAAANTALADADVRKQLTQLGVTILPGTPEAFGQFVRTETTTWAGVIRKAGITAD</sequence>
<keyword evidence="5" id="KW-1185">Reference proteome</keyword>
<dbReference type="Pfam" id="PF03401">
    <property type="entry name" value="TctC"/>
    <property type="match status" value="1"/>
</dbReference>
<dbReference type="Proteomes" id="UP001056132">
    <property type="component" value="Chromosome 2"/>
</dbReference>
<protein>
    <submittedName>
        <fullName evidence="4">Tripartite tricarboxylate transporter substrate binding protein</fullName>
    </submittedName>
</protein>
<dbReference type="Proteomes" id="UP000318943">
    <property type="component" value="Unassembled WGS sequence"/>
</dbReference>
<dbReference type="PANTHER" id="PTHR42928">
    <property type="entry name" value="TRICARBOXYLATE-BINDING PROTEIN"/>
    <property type="match status" value="1"/>
</dbReference>
<dbReference type="CDD" id="cd13578">
    <property type="entry name" value="PBP2_Bug27"/>
    <property type="match status" value="1"/>
</dbReference>
<dbReference type="Gene3D" id="3.40.190.150">
    <property type="entry name" value="Bordetella uptake gene, domain 1"/>
    <property type="match status" value="1"/>
</dbReference>
<evidence type="ECO:0000256" key="2">
    <source>
        <dbReference type="SAM" id="SignalP"/>
    </source>
</evidence>
<evidence type="ECO:0000313" key="5">
    <source>
        <dbReference type="Proteomes" id="UP000318943"/>
    </source>
</evidence>
<dbReference type="KEGG" id="ccam:M5D45_21675"/>
<evidence type="ECO:0000256" key="1">
    <source>
        <dbReference type="ARBA" id="ARBA00006987"/>
    </source>
</evidence>
<dbReference type="Gene3D" id="3.40.190.10">
    <property type="entry name" value="Periplasmic binding protein-like II"/>
    <property type="match status" value="1"/>
</dbReference>
<evidence type="ECO:0000313" key="3">
    <source>
        <dbReference type="EMBL" id="TSP13422.1"/>
    </source>
</evidence>
<dbReference type="AlphaFoldDB" id="A0AAE9I9P4"/>
<evidence type="ECO:0000313" key="6">
    <source>
        <dbReference type="Proteomes" id="UP001056132"/>
    </source>
</evidence>
<dbReference type="InterPro" id="IPR006311">
    <property type="entry name" value="TAT_signal"/>
</dbReference>
<dbReference type="PROSITE" id="PS51318">
    <property type="entry name" value="TAT"/>
    <property type="match status" value="1"/>
</dbReference>
<keyword evidence="2" id="KW-0732">Signal</keyword>